<dbReference type="InterPro" id="IPR000477">
    <property type="entry name" value="RT_dom"/>
</dbReference>
<evidence type="ECO:0000313" key="5">
    <source>
        <dbReference type="WBParaSite" id="MCOS_0000438301-mRNA-1"/>
    </source>
</evidence>
<sequence length="641" mass="71898">MPRRATDGAPSVYELEEDFDAWLEKVEDILCGVESGRRSICLTRLMSKPAAIRARRAGCKPDMPYESLVQKLRDTFVDPSDRALRFHELWHRRFRYGETLKGYVGTLYDMVSNVYRGESEEAIKQKTVKHVIMGLTTEEVRRYGYLMDRPLEEVEEILGKDPNLNGASPVSSHQRTWQPRGGQKFQPTRGSTVRRPTQHPPKPQSDSGVSASCPAIYASCLGSRPFISVGLCNRLMHFLVDTGAGCSLVNPRRFPRHAFDPFLVTSSIRVRAASGTSMRSDGCIDVPLAIAGSEYQHTLYLCTEMSYDGILGSDFLDRYAGEYSRPRGCLRLGSHEVPVAYEQKNGVIAAVTPPVHPTAEELDILIGTNALNEGSDRSQFRKVIEEFADVFAWDGDGSGRTSVIRHDIHTTETHPIRQRPRRIPVAYQQAVEEAIEEMLQKLIIKPSVSPWASPIVVVKKKDGSIRLCVDYRKLNEVTVKDSFPIPRMDVTLDALGRSTIFSTLDLKSGYWQVEINPNRRQKSAFVIPSGLYEFETMPFGLANAQATFQRLMNTVLQGLTQKECLVCMDDVIVHAKDSAQHLKRLRNIFERLRGAGLKLNPAKCSLLRDSVKFLGHIVSKEGIRTDPDKTDKVIWVCGGIA</sequence>
<dbReference type="WBParaSite" id="MCOS_0000438301-mRNA-1">
    <property type="protein sequence ID" value="MCOS_0000438301-mRNA-1"/>
    <property type="gene ID" value="MCOS_0000438301"/>
</dbReference>
<reference evidence="3 4" key="2">
    <citation type="submission" date="2018-10" db="EMBL/GenBank/DDBJ databases">
        <authorList>
            <consortium name="Pathogen Informatics"/>
        </authorList>
    </citation>
    <scope>NUCLEOTIDE SEQUENCE [LARGE SCALE GENOMIC DNA]</scope>
</reference>
<keyword evidence="4" id="KW-1185">Reference proteome</keyword>
<dbReference type="CDD" id="cd00303">
    <property type="entry name" value="retropepsin_like"/>
    <property type="match status" value="1"/>
</dbReference>
<dbReference type="STRING" id="53468.A0A0R3UBT5"/>
<organism evidence="5">
    <name type="scientific">Mesocestoides corti</name>
    <name type="common">Flatworm</name>
    <dbReference type="NCBI Taxonomy" id="53468"/>
    <lineage>
        <taxon>Eukaryota</taxon>
        <taxon>Metazoa</taxon>
        <taxon>Spiralia</taxon>
        <taxon>Lophotrochozoa</taxon>
        <taxon>Platyhelminthes</taxon>
        <taxon>Cestoda</taxon>
        <taxon>Eucestoda</taxon>
        <taxon>Cyclophyllidea</taxon>
        <taxon>Mesocestoididae</taxon>
        <taxon>Mesocestoides</taxon>
    </lineage>
</organism>
<evidence type="ECO:0000313" key="3">
    <source>
        <dbReference type="EMBL" id="VDD78381.1"/>
    </source>
</evidence>
<dbReference type="PROSITE" id="PS50878">
    <property type="entry name" value="RT_POL"/>
    <property type="match status" value="1"/>
</dbReference>
<reference evidence="5" key="1">
    <citation type="submission" date="2017-02" db="UniProtKB">
        <authorList>
            <consortium name="WormBaseParasite"/>
        </authorList>
    </citation>
    <scope>IDENTIFICATION</scope>
</reference>
<dbReference type="AlphaFoldDB" id="A0A0R3UBT5"/>
<dbReference type="OrthoDB" id="10066870at2759"/>
<dbReference type="InterPro" id="IPR021109">
    <property type="entry name" value="Peptidase_aspartic_dom_sf"/>
</dbReference>
<dbReference type="CDD" id="cd01647">
    <property type="entry name" value="RT_LTR"/>
    <property type="match status" value="1"/>
</dbReference>
<dbReference type="Pfam" id="PF00078">
    <property type="entry name" value="RVT_1"/>
    <property type="match status" value="1"/>
</dbReference>
<evidence type="ECO:0000313" key="4">
    <source>
        <dbReference type="Proteomes" id="UP000267029"/>
    </source>
</evidence>
<dbReference type="InterPro" id="IPR043128">
    <property type="entry name" value="Rev_trsase/Diguanyl_cyclase"/>
</dbReference>
<dbReference type="InterPro" id="IPR043502">
    <property type="entry name" value="DNA/RNA_pol_sf"/>
</dbReference>
<dbReference type="EMBL" id="UXSR01001576">
    <property type="protein sequence ID" value="VDD78381.1"/>
    <property type="molecule type" value="Genomic_DNA"/>
</dbReference>
<dbReference type="Gene3D" id="3.30.70.270">
    <property type="match status" value="1"/>
</dbReference>
<feature type="domain" description="Reverse transcriptase" evidence="2">
    <location>
        <begin position="439"/>
        <end position="618"/>
    </location>
</feature>
<evidence type="ECO:0000259" key="2">
    <source>
        <dbReference type="PROSITE" id="PS50878"/>
    </source>
</evidence>
<name>A0A0R3UBT5_MESCO</name>
<dbReference type="SUPFAM" id="SSF50630">
    <property type="entry name" value="Acid proteases"/>
    <property type="match status" value="1"/>
</dbReference>
<dbReference type="PANTHER" id="PTHR24559">
    <property type="entry name" value="TRANSPOSON TY3-I GAG-POL POLYPROTEIN"/>
    <property type="match status" value="1"/>
</dbReference>
<dbReference type="Gene3D" id="3.10.10.10">
    <property type="entry name" value="HIV Type 1 Reverse Transcriptase, subunit A, domain 1"/>
    <property type="match status" value="1"/>
</dbReference>
<feature type="region of interest" description="Disordered" evidence="1">
    <location>
        <begin position="160"/>
        <end position="210"/>
    </location>
</feature>
<dbReference type="FunFam" id="3.10.10.10:FF:000002">
    <property type="entry name" value="Retrovirus-related Pol polyprotein from transposon 17.6-like protein"/>
    <property type="match status" value="1"/>
</dbReference>
<gene>
    <name evidence="3" type="ORF">MCOS_LOCUS4384</name>
</gene>
<dbReference type="PANTHER" id="PTHR24559:SF435">
    <property type="entry name" value="RIBONUCLEASE H"/>
    <property type="match status" value="1"/>
</dbReference>
<evidence type="ECO:0000256" key="1">
    <source>
        <dbReference type="SAM" id="MobiDB-lite"/>
    </source>
</evidence>
<proteinExistence type="predicted"/>
<accession>A0A0R3UBT5</accession>
<dbReference type="Gene3D" id="2.40.70.10">
    <property type="entry name" value="Acid Proteases"/>
    <property type="match status" value="1"/>
</dbReference>
<dbReference type="InterPro" id="IPR053134">
    <property type="entry name" value="RNA-dir_DNA_polymerase"/>
</dbReference>
<feature type="compositionally biased region" description="Polar residues" evidence="1">
    <location>
        <begin position="185"/>
        <end position="195"/>
    </location>
</feature>
<dbReference type="Proteomes" id="UP000267029">
    <property type="component" value="Unassembled WGS sequence"/>
</dbReference>
<dbReference type="SUPFAM" id="SSF56672">
    <property type="entry name" value="DNA/RNA polymerases"/>
    <property type="match status" value="1"/>
</dbReference>
<feature type="compositionally biased region" description="Polar residues" evidence="1">
    <location>
        <begin position="165"/>
        <end position="177"/>
    </location>
</feature>
<protein>
    <submittedName>
        <fullName evidence="5">Reverse transcriptase domain-containing protein</fullName>
    </submittedName>
</protein>